<evidence type="ECO:0000313" key="2">
    <source>
        <dbReference type="Proteomes" id="UP000824120"/>
    </source>
</evidence>
<protein>
    <submittedName>
        <fullName evidence="1">Uncharacterized protein</fullName>
    </submittedName>
</protein>
<dbReference type="GO" id="GO:0000779">
    <property type="term" value="C:condensed chromosome, centromeric region"/>
    <property type="evidence" value="ECO:0007669"/>
    <property type="project" value="TreeGrafter"/>
</dbReference>
<sequence length="197" mass="21608">MFINGVNTTTAALAMFGSIWNSRLIGGGIYNNALSRKKGECTKKFLIFIFSNQRVKNCNYACLPNHPGRSLHFSQHFSQAMDAGLVMSFLIGSSALFKHDELLFTVVENAPSETVRSNCTVGLGDLAVHFPNLLGPWTEQMFQLLSFFLDLQLGGTKAMGARSMLSFLTGSLALFKHVPKATEYFNIIVASGAIFIL</sequence>
<organism evidence="1 2">
    <name type="scientific">Solanum commersonii</name>
    <name type="common">Commerson's wild potato</name>
    <name type="synonym">Commerson's nightshade</name>
    <dbReference type="NCBI Taxonomy" id="4109"/>
    <lineage>
        <taxon>Eukaryota</taxon>
        <taxon>Viridiplantae</taxon>
        <taxon>Streptophyta</taxon>
        <taxon>Embryophyta</taxon>
        <taxon>Tracheophyta</taxon>
        <taxon>Spermatophyta</taxon>
        <taxon>Magnoliopsida</taxon>
        <taxon>eudicotyledons</taxon>
        <taxon>Gunneridae</taxon>
        <taxon>Pentapetalae</taxon>
        <taxon>asterids</taxon>
        <taxon>lamiids</taxon>
        <taxon>Solanales</taxon>
        <taxon>Solanaceae</taxon>
        <taxon>Solanoideae</taxon>
        <taxon>Solaneae</taxon>
        <taxon>Solanum</taxon>
    </lineage>
</organism>
<dbReference type="GO" id="GO:0042393">
    <property type="term" value="F:histone binding"/>
    <property type="evidence" value="ECO:0007669"/>
    <property type="project" value="TreeGrafter"/>
</dbReference>
<dbReference type="GO" id="GO:0010032">
    <property type="term" value="P:meiotic chromosome condensation"/>
    <property type="evidence" value="ECO:0007669"/>
    <property type="project" value="TreeGrafter"/>
</dbReference>
<keyword evidence="2" id="KW-1185">Reference proteome</keyword>
<dbReference type="GO" id="GO:0000796">
    <property type="term" value="C:condensin complex"/>
    <property type="evidence" value="ECO:0007669"/>
    <property type="project" value="TreeGrafter"/>
</dbReference>
<gene>
    <name evidence="1" type="ORF">H5410_030644</name>
</gene>
<evidence type="ECO:0000313" key="1">
    <source>
        <dbReference type="EMBL" id="KAG5599274.1"/>
    </source>
</evidence>
<dbReference type="OrthoDB" id="436262at2759"/>
<dbReference type="EMBL" id="JACXVP010000006">
    <property type="protein sequence ID" value="KAG5599274.1"/>
    <property type="molecule type" value="Genomic_DNA"/>
</dbReference>
<comment type="caution">
    <text evidence="1">The sequence shown here is derived from an EMBL/GenBank/DDBJ whole genome shotgun (WGS) entry which is preliminary data.</text>
</comment>
<dbReference type="AlphaFoldDB" id="A0A9J5YG76"/>
<proteinExistence type="predicted"/>
<dbReference type="Proteomes" id="UP000824120">
    <property type="component" value="Chromosome 6"/>
</dbReference>
<dbReference type="GO" id="GO:0007076">
    <property type="term" value="P:mitotic chromosome condensation"/>
    <property type="evidence" value="ECO:0007669"/>
    <property type="project" value="InterPro"/>
</dbReference>
<reference evidence="1 2" key="1">
    <citation type="submission" date="2020-09" db="EMBL/GenBank/DDBJ databases">
        <title>De no assembly of potato wild relative species, Solanum commersonii.</title>
        <authorList>
            <person name="Cho K."/>
        </authorList>
    </citation>
    <scope>NUCLEOTIDE SEQUENCE [LARGE SCALE GENOMIC DNA]</scope>
    <source>
        <strain evidence="1">LZ3.2</strain>
        <tissue evidence="1">Leaf</tissue>
    </source>
</reference>
<accession>A0A9J5YG76</accession>
<dbReference type="InterPro" id="IPR026971">
    <property type="entry name" value="CND1/NCAPD3"/>
</dbReference>
<dbReference type="PANTHER" id="PTHR14222:SF2">
    <property type="entry name" value="CONDENSIN COMPLEX SUBUNIT 1"/>
    <property type="match status" value="1"/>
</dbReference>
<dbReference type="PANTHER" id="PTHR14222">
    <property type="entry name" value="CONDENSIN"/>
    <property type="match status" value="1"/>
</dbReference>
<name>A0A9J5YG76_SOLCO</name>